<dbReference type="PROSITE" id="PS50172">
    <property type="entry name" value="BRCT"/>
    <property type="match status" value="1"/>
</dbReference>
<feature type="region of interest" description="Disordered" evidence="1">
    <location>
        <begin position="496"/>
        <end position="554"/>
    </location>
</feature>
<dbReference type="AlphaFoldDB" id="A0A166FGT8"/>
<evidence type="ECO:0000313" key="3">
    <source>
        <dbReference type="EMBL" id="KZP16788.1"/>
    </source>
</evidence>
<evidence type="ECO:0000259" key="2">
    <source>
        <dbReference type="PROSITE" id="PS50172"/>
    </source>
</evidence>
<feature type="compositionally biased region" description="Polar residues" evidence="1">
    <location>
        <begin position="287"/>
        <end position="301"/>
    </location>
</feature>
<sequence>MVCAPFRDESKSRNLYGPVIDTYAHLLCCSSIRRPFYPTPWHLDATAVQTFGKKKNSGALLSHDPAAADIILVKSESGPGRQFIREWGKDSAKSVLEYTWVKKCVQASKALLQGDKWGGMQAYDDGGPIHEHNDGEAVEKSDNPLPTPRPTPTENGRRRSSVHVEHSVQDSDPEPDIDMQAGPSFTQPSTQTQQPKQTIQHPPPQSYFPQQYQQQQYPQPFQQMPFYPHPQLIPNNSMSPFSQPQMSQMYSPQMAIPANLQDMFFQFLQQNSQLVPSQPQPPASFNGLPQQQTQMDSHSATPQASGPHSSSSPTIPPSISRRRYPVSSTPSPPPSSGKPRKGKGKAGSSSYRSHKRKRSESSDDERSASPEYLPDMHTPALSPRKPGKIFVSDSGRPLLFFIQIEYKGRKDLAMAIKLNGGKMLGEIKGVDYVILANAGTNHQAKGIHKTLHAQTKGAGLKPIRPSFVNDCISEQALLEIDDYTLEEGQEVTPSRPIKAIKVEAREDKMIPKTEKQEKKKTKSTPVKPATREPASFVRNGARSPTPPSSRDRTAVSLGYSYTDAENAYAKKYVRFLIESDLDITKKSIGTQLHDKLPHHSPQSWETHIARNHPNLIESVRKTVGIAQRKVARNEGSAAQVGSTLPNNHNSHAKAQEQDFDTICDFFAKGIDGSGSSDESDEAIWAALHNYQPCKSAASWPVFYVSRQESIEEAINKRFAAYQDGSRN</sequence>
<accession>A0A166FGT8</accession>
<protein>
    <recommendedName>
        <fullName evidence="2">BRCT domain-containing protein</fullName>
    </recommendedName>
</protein>
<feature type="region of interest" description="Disordered" evidence="1">
    <location>
        <begin position="274"/>
        <end position="387"/>
    </location>
</feature>
<organism evidence="3">
    <name type="scientific">Athelia psychrophila</name>
    <dbReference type="NCBI Taxonomy" id="1759441"/>
    <lineage>
        <taxon>Eukaryota</taxon>
        <taxon>Fungi</taxon>
        <taxon>Dikarya</taxon>
        <taxon>Basidiomycota</taxon>
        <taxon>Agaricomycotina</taxon>
        <taxon>Agaricomycetes</taxon>
        <taxon>Agaricomycetidae</taxon>
        <taxon>Atheliales</taxon>
        <taxon>Atheliaceae</taxon>
        <taxon>Athelia</taxon>
    </lineage>
</organism>
<feature type="compositionally biased region" description="Low complexity" evidence="1">
    <location>
        <begin position="186"/>
        <end position="200"/>
    </location>
</feature>
<dbReference type="EMBL" id="KV417589">
    <property type="protein sequence ID" value="KZP16788.1"/>
    <property type="molecule type" value="Genomic_DNA"/>
</dbReference>
<dbReference type="InterPro" id="IPR001357">
    <property type="entry name" value="BRCT_dom"/>
</dbReference>
<feature type="region of interest" description="Disordered" evidence="1">
    <location>
        <begin position="122"/>
        <end position="216"/>
    </location>
</feature>
<dbReference type="SUPFAM" id="SSF52113">
    <property type="entry name" value="BRCT domain"/>
    <property type="match status" value="1"/>
</dbReference>
<dbReference type="Pfam" id="PF16589">
    <property type="entry name" value="BRCT_2"/>
    <property type="match status" value="1"/>
</dbReference>
<dbReference type="Gene3D" id="3.40.50.10190">
    <property type="entry name" value="BRCT domain"/>
    <property type="match status" value="1"/>
</dbReference>
<feature type="domain" description="BRCT" evidence="2">
    <location>
        <begin position="409"/>
        <end position="485"/>
    </location>
</feature>
<dbReference type="STRING" id="436010.A0A166FGT8"/>
<proteinExistence type="predicted"/>
<feature type="compositionally biased region" description="Basic and acidic residues" evidence="1">
    <location>
        <begin position="359"/>
        <end position="368"/>
    </location>
</feature>
<feature type="compositionally biased region" description="Basic and acidic residues" evidence="1">
    <location>
        <begin position="127"/>
        <end position="142"/>
    </location>
</feature>
<reference evidence="3" key="1">
    <citation type="journal article" date="2016" name="Mol. Biol. Evol.">
        <title>Comparative Genomics of Early-Diverging Mushroom-Forming Fungi Provides Insights into the Origins of Lignocellulose Decay Capabilities.</title>
        <authorList>
            <person name="Nagy L.G."/>
            <person name="Riley R."/>
            <person name="Tritt A."/>
            <person name="Adam C."/>
            <person name="Daum C."/>
            <person name="Floudas D."/>
            <person name="Sun H."/>
            <person name="Yadav J.S."/>
            <person name="Pangilinan J."/>
            <person name="Larsson K.H."/>
            <person name="Matsuura K."/>
            <person name="Barry K."/>
            <person name="Labutti K."/>
            <person name="Kuo R."/>
            <person name="Ohm R.A."/>
            <person name="Bhattacharya S.S."/>
            <person name="Shirouzu T."/>
            <person name="Yoshinaga Y."/>
            <person name="Martin F.M."/>
            <person name="Grigoriev I.V."/>
            <person name="Hibbett D.S."/>
        </authorList>
    </citation>
    <scope>NUCLEOTIDE SEQUENCE [LARGE SCALE GENOMIC DNA]</scope>
    <source>
        <strain evidence="3">CBS 109695</strain>
    </source>
</reference>
<evidence type="ECO:0000256" key="1">
    <source>
        <dbReference type="SAM" id="MobiDB-lite"/>
    </source>
</evidence>
<feature type="compositionally biased region" description="Basic and acidic residues" evidence="1">
    <location>
        <begin position="500"/>
        <end position="517"/>
    </location>
</feature>
<dbReference type="OrthoDB" id="426865at2759"/>
<feature type="compositionally biased region" description="Low complexity" evidence="1">
    <location>
        <begin position="302"/>
        <end position="329"/>
    </location>
</feature>
<dbReference type="InterPro" id="IPR036420">
    <property type="entry name" value="BRCT_dom_sf"/>
</dbReference>
<gene>
    <name evidence="3" type="ORF">FIBSPDRAFT_1047254</name>
</gene>
<feature type="compositionally biased region" description="Low complexity" evidence="1">
    <location>
        <begin position="207"/>
        <end position="216"/>
    </location>
</feature>
<name>A0A166FGT8_9AGAM</name>